<dbReference type="InterPro" id="IPR041729">
    <property type="entry name" value="Formyl-FH4-Hydrolase_C"/>
</dbReference>
<dbReference type="PANTHER" id="PTHR42706:SF1">
    <property type="entry name" value="FORMYLTETRAHYDROFOLATE DEFORMYLASE 2, MITOCHONDRIAL"/>
    <property type="match status" value="1"/>
</dbReference>
<dbReference type="Proteomes" id="UP001595741">
    <property type="component" value="Unassembled WGS sequence"/>
</dbReference>
<dbReference type="PROSITE" id="PS51671">
    <property type="entry name" value="ACT"/>
    <property type="match status" value="1"/>
</dbReference>
<name>A0ABV7RBC1_9NEIS</name>
<feature type="domain" description="ACT" evidence="5">
    <location>
        <begin position="8"/>
        <end position="88"/>
    </location>
</feature>
<dbReference type="PANTHER" id="PTHR42706">
    <property type="entry name" value="FORMYLTETRAHYDROFOLATE DEFORMYLASE"/>
    <property type="match status" value="1"/>
</dbReference>
<dbReference type="NCBIfam" id="TIGR00655">
    <property type="entry name" value="PurU"/>
    <property type="match status" value="1"/>
</dbReference>
<dbReference type="EMBL" id="JBHRXN010000006">
    <property type="protein sequence ID" value="MFC3531072.1"/>
    <property type="molecule type" value="Genomic_DNA"/>
</dbReference>
<evidence type="ECO:0000259" key="5">
    <source>
        <dbReference type="PROSITE" id="PS51671"/>
    </source>
</evidence>
<gene>
    <name evidence="3 6" type="primary">purU</name>
    <name evidence="6" type="ORF">ACFOLG_02630</name>
</gene>
<dbReference type="PIRSF" id="PIRSF036480">
    <property type="entry name" value="FormyFH4_hydr"/>
    <property type="match status" value="1"/>
</dbReference>
<reference evidence="7" key="1">
    <citation type="journal article" date="2019" name="Int. J. Syst. Evol. Microbiol.">
        <title>The Global Catalogue of Microorganisms (GCM) 10K type strain sequencing project: providing services to taxonomists for standard genome sequencing and annotation.</title>
        <authorList>
            <consortium name="The Broad Institute Genomics Platform"/>
            <consortium name="The Broad Institute Genome Sequencing Center for Infectious Disease"/>
            <person name="Wu L."/>
            <person name="Ma J."/>
        </authorList>
    </citation>
    <scope>NUCLEOTIDE SEQUENCE [LARGE SCALE GENOMIC DNA]</scope>
    <source>
        <strain evidence="7">KCTC 42742</strain>
    </source>
</reference>
<comment type="caution">
    <text evidence="6">The sequence shown here is derived from an EMBL/GenBank/DDBJ whole genome shotgun (WGS) entry which is preliminary data.</text>
</comment>
<evidence type="ECO:0000313" key="6">
    <source>
        <dbReference type="EMBL" id="MFC3531072.1"/>
    </source>
</evidence>
<evidence type="ECO:0000313" key="7">
    <source>
        <dbReference type="Proteomes" id="UP001595741"/>
    </source>
</evidence>
<comment type="catalytic activity">
    <reaction evidence="3">
        <text>(6R)-10-formyltetrahydrofolate + H2O = (6S)-5,6,7,8-tetrahydrofolate + formate + H(+)</text>
        <dbReference type="Rhea" id="RHEA:19833"/>
        <dbReference type="ChEBI" id="CHEBI:15377"/>
        <dbReference type="ChEBI" id="CHEBI:15378"/>
        <dbReference type="ChEBI" id="CHEBI:15740"/>
        <dbReference type="ChEBI" id="CHEBI:57453"/>
        <dbReference type="ChEBI" id="CHEBI:195366"/>
        <dbReference type="EC" id="3.5.1.10"/>
    </reaction>
</comment>
<comment type="function">
    <text evidence="3">Catalyzes the hydrolysis of 10-formyltetrahydrofolate (formyl-FH4) to formate and tetrahydrofolate (FH4).</text>
</comment>
<dbReference type="PRINTS" id="PR01575">
    <property type="entry name" value="FFH4HYDRLASE"/>
</dbReference>
<dbReference type="InterPro" id="IPR044074">
    <property type="entry name" value="PurU_ACT"/>
</dbReference>
<dbReference type="Pfam" id="PF00551">
    <property type="entry name" value="Formyl_trans_N"/>
    <property type="match status" value="1"/>
</dbReference>
<dbReference type="InterPro" id="IPR002912">
    <property type="entry name" value="ACT_dom"/>
</dbReference>
<dbReference type="InterPro" id="IPR002376">
    <property type="entry name" value="Formyl_transf_N"/>
</dbReference>
<dbReference type="Gene3D" id="3.30.70.260">
    <property type="match status" value="1"/>
</dbReference>
<evidence type="ECO:0000256" key="1">
    <source>
        <dbReference type="ARBA" id="ARBA00022563"/>
    </source>
</evidence>
<dbReference type="CDD" id="cd04875">
    <property type="entry name" value="ACT_F4HF-DF"/>
    <property type="match status" value="1"/>
</dbReference>
<evidence type="ECO:0000256" key="4">
    <source>
        <dbReference type="NCBIfam" id="TIGR00655"/>
    </source>
</evidence>
<dbReference type="HAMAP" id="MF_01927">
    <property type="entry name" value="PurU"/>
    <property type="match status" value="1"/>
</dbReference>
<evidence type="ECO:0000256" key="3">
    <source>
        <dbReference type="HAMAP-Rule" id="MF_01927"/>
    </source>
</evidence>
<dbReference type="Gene3D" id="3.40.50.170">
    <property type="entry name" value="Formyl transferase, N-terminal domain"/>
    <property type="match status" value="1"/>
</dbReference>
<feature type="active site" evidence="3">
    <location>
        <position position="230"/>
    </location>
</feature>
<dbReference type="InterPro" id="IPR036477">
    <property type="entry name" value="Formyl_transf_N_sf"/>
</dbReference>
<dbReference type="RefSeq" id="WP_386088073.1">
    <property type="nucleotide sequence ID" value="NZ_JBHRXN010000006.1"/>
</dbReference>
<dbReference type="InterPro" id="IPR004810">
    <property type="entry name" value="PurU"/>
</dbReference>
<dbReference type="NCBIfam" id="NF004684">
    <property type="entry name" value="PRK06027.1"/>
    <property type="match status" value="1"/>
</dbReference>
<evidence type="ECO:0000256" key="2">
    <source>
        <dbReference type="ARBA" id="ARBA00022801"/>
    </source>
</evidence>
<keyword evidence="1 3" id="KW-0554">One-carbon metabolism</keyword>
<dbReference type="SUPFAM" id="SSF53328">
    <property type="entry name" value="Formyltransferase"/>
    <property type="match status" value="1"/>
</dbReference>
<protein>
    <recommendedName>
        <fullName evidence="3 4">Formyltetrahydrofolate deformylase</fullName>
        <ecNumber evidence="3 4">3.5.1.10</ecNumber>
    </recommendedName>
    <alternativeName>
        <fullName evidence="3">Formyl-FH(4) hydrolase</fullName>
    </alternativeName>
</protein>
<keyword evidence="7" id="KW-1185">Reference proteome</keyword>
<dbReference type="SUPFAM" id="SSF55021">
    <property type="entry name" value="ACT-like"/>
    <property type="match status" value="1"/>
</dbReference>
<comment type="pathway">
    <text evidence="3">Purine metabolism; IMP biosynthesis via de novo pathway; formate from 10-formyl-5,6,7,8-tetrahydrofolate: step 1/1.</text>
</comment>
<sequence length="286" mass="32930">MSNKHSATLLISCPDSQGLVAAIANFLLTYNANIQHADQHQDPVEGLFLMRVQWDLQGFSLPMDNFSAAFAPIAEKYNMQWEVSLSVRKPRMAIFVSKYEHCLVDLLHRWSIGELDCDIPLIISNHDDCRRLAEFHGIPYHVISVNKDNKAQAEAEQWELLQAAEVDLIVLARYMQVLSHKFVERYPHRVINIHHSFLPAFDGAKPYHRAFARGVKLIGATSHYVTEILDDGPIIEQEVMRISHRDDVEDLIQKGRDLERVVLSRAVRWHLENRILAYNNKTVIFD</sequence>
<organism evidence="6 7">
    <name type="scientific">Vogesella facilis</name>
    <dbReference type="NCBI Taxonomy" id="1655232"/>
    <lineage>
        <taxon>Bacteria</taxon>
        <taxon>Pseudomonadati</taxon>
        <taxon>Pseudomonadota</taxon>
        <taxon>Betaproteobacteria</taxon>
        <taxon>Neisseriales</taxon>
        <taxon>Chromobacteriaceae</taxon>
        <taxon>Vogesella</taxon>
    </lineage>
</organism>
<dbReference type="EC" id="3.5.1.10" evidence="3 4"/>
<comment type="similarity">
    <text evidence="3">Belongs to the PurU family.</text>
</comment>
<dbReference type="InterPro" id="IPR045865">
    <property type="entry name" value="ACT-like_dom_sf"/>
</dbReference>
<accession>A0ABV7RBC1</accession>
<keyword evidence="3" id="KW-0658">Purine biosynthesis</keyword>
<proteinExistence type="inferred from homology"/>
<keyword evidence="2 3" id="KW-0378">Hydrolase</keyword>
<dbReference type="GO" id="GO:0008864">
    <property type="term" value="F:formyltetrahydrofolate deformylase activity"/>
    <property type="evidence" value="ECO:0007669"/>
    <property type="project" value="UniProtKB-EC"/>
</dbReference>
<dbReference type="CDD" id="cd08648">
    <property type="entry name" value="FMT_core_Formyl-FH4-Hydrolase_C"/>
    <property type="match status" value="1"/>
</dbReference>